<proteinExistence type="predicted"/>
<dbReference type="EMBL" id="MU274146">
    <property type="protein sequence ID" value="KAI0026854.1"/>
    <property type="molecule type" value="Genomic_DNA"/>
</dbReference>
<evidence type="ECO:0000313" key="1">
    <source>
        <dbReference type="EMBL" id="KAI0026854.1"/>
    </source>
</evidence>
<evidence type="ECO:0000313" key="2">
    <source>
        <dbReference type="Proteomes" id="UP000814128"/>
    </source>
</evidence>
<reference evidence="1" key="2">
    <citation type="journal article" date="2022" name="New Phytol.">
        <title>Evolutionary transition to the ectomycorrhizal habit in the genomes of a hyperdiverse lineage of mushroom-forming fungi.</title>
        <authorList>
            <person name="Looney B."/>
            <person name="Miyauchi S."/>
            <person name="Morin E."/>
            <person name="Drula E."/>
            <person name="Courty P.E."/>
            <person name="Kohler A."/>
            <person name="Kuo A."/>
            <person name="LaButti K."/>
            <person name="Pangilinan J."/>
            <person name="Lipzen A."/>
            <person name="Riley R."/>
            <person name="Andreopoulos W."/>
            <person name="He G."/>
            <person name="Johnson J."/>
            <person name="Nolan M."/>
            <person name="Tritt A."/>
            <person name="Barry K.W."/>
            <person name="Grigoriev I.V."/>
            <person name="Nagy L.G."/>
            <person name="Hibbett D."/>
            <person name="Henrissat B."/>
            <person name="Matheny P.B."/>
            <person name="Labbe J."/>
            <person name="Martin F.M."/>
        </authorList>
    </citation>
    <scope>NUCLEOTIDE SEQUENCE</scope>
    <source>
        <strain evidence="1">EC-137</strain>
    </source>
</reference>
<sequence length="298" mass="32026">MRLIAPLAIVGTLLACTLSTAAVRVSQVAENPFQRYLPSVFAPSALPSPEDWWNQAEALGYKLKRWTDAELAKARKVAGAGIDAFRQHADGVVIAARHLSMHVAQGEQQAVHDELARALEDTLEEMRAAFPPPEDAPGHEARREAVRRALALAAEKIVEVLRGRIGVDEETLRRDVRAVCAALEPMIVTAGDLVEQHPVLAETFIIVGAALLGALIPEWFILRPLIRVFGFGPLGPVKGSPAAWAQRYFWGAAVAEGSWFAALQRAGMIGVGWLTRVIGAGLGGLIGLAGTWPCFGAR</sequence>
<organism evidence="1 2">
    <name type="scientific">Vararia minispora EC-137</name>
    <dbReference type="NCBI Taxonomy" id="1314806"/>
    <lineage>
        <taxon>Eukaryota</taxon>
        <taxon>Fungi</taxon>
        <taxon>Dikarya</taxon>
        <taxon>Basidiomycota</taxon>
        <taxon>Agaricomycotina</taxon>
        <taxon>Agaricomycetes</taxon>
        <taxon>Russulales</taxon>
        <taxon>Lachnocladiaceae</taxon>
        <taxon>Vararia</taxon>
    </lineage>
</organism>
<reference evidence="1" key="1">
    <citation type="submission" date="2021-02" db="EMBL/GenBank/DDBJ databases">
        <authorList>
            <consortium name="DOE Joint Genome Institute"/>
            <person name="Ahrendt S."/>
            <person name="Looney B.P."/>
            <person name="Miyauchi S."/>
            <person name="Morin E."/>
            <person name="Drula E."/>
            <person name="Courty P.E."/>
            <person name="Chicoki N."/>
            <person name="Fauchery L."/>
            <person name="Kohler A."/>
            <person name="Kuo A."/>
            <person name="Labutti K."/>
            <person name="Pangilinan J."/>
            <person name="Lipzen A."/>
            <person name="Riley R."/>
            <person name="Andreopoulos W."/>
            <person name="He G."/>
            <person name="Johnson J."/>
            <person name="Barry K.W."/>
            <person name="Grigoriev I.V."/>
            <person name="Nagy L."/>
            <person name="Hibbett D."/>
            <person name="Henrissat B."/>
            <person name="Matheny P.B."/>
            <person name="Labbe J."/>
            <person name="Martin F."/>
        </authorList>
    </citation>
    <scope>NUCLEOTIDE SEQUENCE</scope>
    <source>
        <strain evidence="1">EC-137</strain>
    </source>
</reference>
<dbReference type="Proteomes" id="UP000814128">
    <property type="component" value="Unassembled WGS sequence"/>
</dbReference>
<comment type="caution">
    <text evidence="1">The sequence shown here is derived from an EMBL/GenBank/DDBJ whole genome shotgun (WGS) entry which is preliminary data.</text>
</comment>
<name>A0ACB8Q527_9AGAM</name>
<protein>
    <submittedName>
        <fullName evidence="1">Uncharacterized protein</fullName>
    </submittedName>
</protein>
<gene>
    <name evidence="1" type="ORF">K488DRAFT_91768</name>
</gene>
<accession>A0ACB8Q527</accession>
<keyword evidence="2" id="KW-1185">Reference proteome</keyword>